<organism evidence="4 5">
    <name type="scientific">Armillaria ostoyae</name>
    <name type="common">Armillaria root rot fungus</name>
    <dbReference type="NCBI Taxonomy" id="47428"/>
    <lineage>
        <taxon>Eukaryota</taxon>
        <taxon>Fungi</taxon>
        <taxon>Dikarya</taxon>
        <taxon>Basidiomycota</taxon>
        <taxon>Agaricomycotina</taxon>
        <taxon>Agaricomycetes</taxon>
        <taxon>Agaricomycetidae</taxon>
        <taxon>Agaricales</taxon>
        <taxon>Marasmiineae</taxon>
        <taxon>Physalacriaceae</taxon>
        <taxon>Armillaria</taxon>
    </lineage>
</organism>
<dbReference type="GO" id="GO:0000032">
    <property type="term" value="P:cell wall mannoprotein biosynthetic process"/>
    <property type="evidence" value="ECO:0007669"/>
    <property type="project" value="TreeGrafter"/>
</dbReference>
<dbReference type="GO" id="GO:0006487">
    <property type="term" value="P:protein N-linked glycosylation"/>
    <property type="evidence" value="ECO:0007669"/>
    <property type="project" value="TreeGrafter"/>
</dbReference>
<dbReference type="STRING" id="47428.A0A284QVB6"/>
<dbReference type="PANTHER" id="PTHR31121">
    <property type="entry name" value="ALPHA-1,2 MANNOSYLTRANSFERASE KTR1"/>
    <property type="match status" value="1"/>
</dbReference>
<dbReference type="AlphaFoldDB" id="A0A284QVB6"/>
<dbReference type="Proteomes" id="UP000219338">
    <property type="component" value="Unassembled WGS sequence"/>
</dbReference>
<evidence type="ECO:0008006" key="6">
    <source>
        <dbReference type="Google" id="ProtNLM"/>
    </source>
</evidence>
<reference evidence="5" key="1">
    <citation type="journal article" date="2017" name="Nat. Ecol. Evol.">
        <title>Genome expansion and lineage-specific genetic innovations in the forest pathogenic fungi Armillaria.</title>
        <authorList>
            <person name="Sipos G."/>
            <person name="Prasanna A.N."/>
            <person name="Walter M.C."/>
            <person name="O'Connor E."/>
            <person name="Balint B."/>
            <person name="Krizsan K."/>
            <person name="Kiss B."/>
            <person name="Hess J."/>
            <person name="Varga T."/>
            <person name="Slot J."/>
            <person name="Riley R."/>
            <person name="Boka B."/>
            <person name="Rigling D."/>
            <person name="Barry K."/>
            <person name="Lee J."/>
            <person name="Mihaltcheva S."/>
            <person name="LaButti K."/>
            <person name="Lipzen A."/>
            <person name="Waldron R."/>
            <person name="Moloney N.M."/>
            <person name="Sperisen C."/>
            <person name="Kredics L."/>
            <person name="Vagvoelgyi C."/>
            <person name="Patrignani A."/>
            <person name="Fitzpatrick D."/>
            <person name="Nagy I."/>
            <person name="Doyle S."/>
            <person name="Anderson J.B."/>
            <person name="Grigoriev I.V."/>
            <person name="Gueldener U."/>
            <person name="Muensterkoetter M."/>
            <person name="Nagy L.G."/>
        </authorList>
    </citation>
    <scope>NUCLEOTIDE SEQUENCE [LARGE SCALE GENOMIC DNA]</scope>
    <source>
        <strain evidence="5">C18/9</strain>
    </source>
</reference>
<protein>
    <recommendedName>
        <fullName evidence="6">Glycosyltransferase family 15 protein</fullName>
    </recommendedName>
</protein>
<dbReference type="Gene3D" id="3.90.550.10">
    <property type="entry name" value="Spore Coat Polysaccharide Biosynthesis Protein SpsA, Chain A"/>
    <property type="match status" value="2"/>
</dbReference>
<dbReference type="GO" id="GO:0000026">
    <property type="term" value="F:alpha-1,2-mannosyltransferase activity"/>
    <property type="evidence" value="ECO:0007669"/>
    <property type="project" value="TreeGrafter"/>
</dbReference>
<dbReference type="GO" id="GO:0016020">
    <property type="term" value="C:membrane"/>
    <property type="evidence" value="ECO:0007669"/>
    <property type="project" value="InterPro"/>
</dbReference>
<dbReference type="OMA" id="ANWEDHA"/>
<gene>
    <name evidence="4" type="ORF">ARMOST_03730</name>
</gene>
<name>A0A284QVB6_ARMOS</name>
<feature type="transmembrane region" description="Helical" evidence="3">
    <location>
        <begin position="12"/>
        <end position="30"/>
    </location>
</feature>
<keyword evidence="3" id="KW-0812">Transmembrane</keyword>
<evidence type="ECO:0000256" key="2">
    <source>
        <dbReference type="ARBA" id="ARBA00022679"/>
    </source>
</evidence>
<keyword evidence="2" id="KW-0808">Transferase</keyword>
<evidence type="ECO:0000256" key="3">
    <source>
        <dbReference type="SAM" id="Phobius"/>
    </source>
</evidence>
<accession>A0A284QVB6</accession>
<dbReference type="InterPro" id="IPR002685">
    <property type="entry name" value="Glyco_trans_15"/>
</dbReference>
<dbReference type="SUPFAM" id="SSF53448">
    <property type="entry name" value="Nucleotide-diphospho-sugar transferases"/>
    <property type="match status" value="2"/>
</dbReference>
<sequence length="775" mass="90968">MYLPMMTPRRYITVVLVLVISIHYILSIAFEDYKRISSLSNWGSKLHVSEETTQEIDSYAVALPDMLYHNATERANATFVLLARNSDINGVVSSMQSIEDRFNKHYNYPWVLLNDEPFTDSFKERVSIISRAPISFGLIPKEHWVQPDWIDEDRARLGRQKMMAQRIIYAGSVPYRNMCRFNSGFFFHHELLQPYRYYWRVEPDVKFFCDINYDPFVYMREHDKVYSFTISLTEWAPTIPTLWSTVKEFIATHPDYIDPHNAMDYLSNDGGNSYNLCHFWSNFEIADMDFWRSDAYQAFFDFLESKGGFYYERWGDAPVHSIAAALFARRDQIHFFRDIGYRHESFQHCPQGDQWSVGRCSCDPADSFGPIPLPLPTMMTPWRYVVLVLGVIISLHYILSFAHPGYGQATSLSNIKTPWSSSKPPYQTPVSDDYYVHDNVTSPQGRRASAAIVMLARNSDLNGIIVSMKQMEDRFNKKFRYPYVFLNEQEFSEQFKSRVSELTDVDVKFGLIPQDHWYQPETIDEAKASDARADMMKNNVIYGGSVPYRNMCRFNSGFFYRHELLKPYKYYWRVEPDVKFFCDLDYDPFLIMQDQHKVYGFTVSLYEYERTIPTLWAAVREFLEANPGITPEDNAMDFLSDDGGLTYNRCHFWSNFEIGDLDLWRGEAYSKFFDFLDSKGGFYYERWGDAPVHSIGAALFARKDQIHFFNDIGKYIPDRRDPVLTALLRLGYRHEPFQHCPQGDAHKRGKCWCDSTQNFDYEGYSCLNRYDRLFS</sequence>
<keyword evidence="3" id="KW-0472">Membrane</keyword>
<dbReference type="EMBL" id="FUEG01000002">
    <property type="protein sequence ID" value="SJL00417.1"/>
    <property type="molecule type" value="Genomic_DNA"/>
</dbReference>
<evidence type="ECO:0000313" key="5">
    <source>
        <dbReference type="Proteomes" id="UP000219338"/>
    </source>
</evidence>
<dbReference type="FunFam" id="3.90.550.10:FF:000051">
    <property type="entry name" value="Alpha-1,2-mannosyltransferase (Ktr4)"/>
    <property type="match status" value="2"/>
</dbReference>
<dbReference type="InterPro" id="IPR029044">
    <property type="entry name" value="Nucleotide-diphossugar_trans"/>
</dbReference>
<comment type="similarity">
    <text evidence="1">Belongs to the glycosyltransferase 15 family.</text>
</comment>
<keyword evidence="3" id="KW-1133">Transmembrane helix</keyword>
<dbReference type="PANTHER" id="PTHR31121:SF6">
    <property type="entry name" value="ALPHA-1,2 MANNOSYLTRANSFERASE KTR1"/>
    <property type="match status" value="1"/>
</dbReference>
<dbReference type="OrthoDB" id="439943at2759"/>
<proteinExistence type="inferred from homology"/>
<evidence type="ECO:0000256" key="1">
    <source>
        <dbReference type="ARBA" id="ARBA00007677"/>
    </source>
</evidence>
<evidence type="ECO:0000313" key="4">
    <source>
        <dbReference type="EMBL" id="SJL00417.1"/>
    </source>
</evidence>
<dbReference type="Pfam" id="PF01793">
    <property type="entry name" value="Glyco_transf_15"/>
    <property type="match status" value="2"/>
</dbReference>
<dbReference type="GO" id="GO:0005794">
    <property type="term" value="C:Golgi apparatus"/>
    <property type="evidence" value="ECO:0007669"/>
    <property type="project" value="TreeGrafter"/>
</dbReference>
<keyword evidence="5" id="KW-1185">Reference proteome</keyword>